<proteinExistence type="predicted"/>
<organism evidence="1 2">
    <name type="scientific">Aureliella helgolandensis</name>
    <dbReference type="NCBI Taxonomy" id="2527968"/>
    <lineage>
        <taxon>Bacteria</taxon>
        <taxon>Pseudomonadati</taxon>
        <taxon>Planctomycetota</taxon>
        <taxon>Planctomycetia</taxon>
        <taxon>Pirellulales</taxon>
        <taxon>Pirellulaceae</taxon>
        <taxon>Aureliella</taxon>
    </lineage>
</organism>
<accession>A0A518G978</accession>
<sequence length="33" mass="3605">MQTYANGQKVPRTGSKMDLSVVNLRSTSFFIAG</sequence>
<evidence type="ECO:0000313" key="2">
    <source>
        <dbReference type="Proteomes" id="UP000318017"/>
    </source>
</evidence>
<dbReference type="KEGG" id="ahel:Q31a_34770"/>
<protein>
    <submittedName>
        <fullName evidence="1">Uncharacterized protein</fullName>
    </submittedName>
</protein>
<gene>
    <name evidence="1" type="ORF">Q31a_34770</name>
</gene>
<reference evidence="1 2" key="1">
    <citation type="submission" date="2019-02" db="EMBL/GenBank/DDBJ databases">
        <title>Deep-cultivation of Planctomycetes and their phenomic and genomic characterization uncovers novel biology.</title>
        <authorList>
            <person name="Wiegand S."/>
            <person name="Jogler M."/>
            <person name="Boedeker C."/>
            <person name="Pinto D."/>
            <person name="Vollmers J."/>
            <person name="Rivas-Marin E."/>
            <person name="Kohn T."/>
            <person name="Peeters S.H."/>
            <person name="Heuer A."/>
            <person name="Rast P."/>
            <person name="Oberbeckmann S."/>
            <person name="Bunk B."/>
            <person name="Jeske O."/>
            <person name="Meyerdierks A."/>
            <person name="Storesund J.E."/>
            <person name="Kallscheuer N."/>
            <person name="Luecker S."/>
            <person name="Lage O.M."/>
            <person name="Pohl T."/>
            <person name="Merkel B.J."/>
            <person name="Hornburger P."/>
            <person name="Mueller R.-W."/>
            <person name="Bruemmer F."/>
            <person name="Labrenz M."/>
            <person name="Spormann A.M."/>
            <person name="Op den Camp H."/>
            <person name="Overmann J."/>
            <person name="Amann R."/>
            <person name="Jetten M.S.M."/>
            <person name="Mascher T."/>
            <person name="Medema M.H."/>
            <person name="Devos D.P."/>
            <person name="Kaster A.-K."/>
            <person name="Ovreas L."/>
            <person name="Rohde M."/>
            <person name="Galperin M.Y."/>
            <person name="Jogler C."/>
        </authorList>
    </citation>
    <scope>NUCLEOTIDE SEQUENCE [LARGE SCALE GENOMIC DNA]</scope>
    <source>
        <strain evidence="1 2">Q31a</strain>
    </source>
</reference>
<dbReference type="EMBL" id="CP036298">
    <property type="protein sequence ID" value="QDV25154.1"/>
    <property type="molecule type" value="Genomic_DNA"/>
</dbReference>
<name>A0A518G978_9BACT</name>
<dbReference type="Proteomes" id="UP000318017">
    <property type="component" value="Chromosome"/>
</dbReference>
<dbReference type="AlphaFoldDB" id="A0A518G978"/>
<evidence type="ECO:0000313" key="1">
    <source>
        <dbReference type="EMBL" id="QDV25154.1"/>
    </source>
</evidence>
<keyword evidence="2" id="KW-1185">Reference proteome</keyword>